<reference evidence="2 3" key="1">
    <citation type="submission" date="2024-06" db="EMBL/GenBank/DDBJ databases">
        <title>Sorghum-associated microbial communities from plants grown in Nebraska, USA.</title>
        <authorList>
            <person name="Schachtman D."/>
        </authorList>
    </citation>
    <scope>NUCLEOTIDE SEQUENCE [LARGE SCALE GENOMIC DNA]</scope>
    <source>
        <strain evidence="2 3">2857</strain>
    </source>
</reference>
<gene>
    <name evidence="2" type="ORF">ABIE21_000294</name>
</gene>
<comment type="caution">
    <text evidence="2">The sequence shown here is derived from an EMBL/GenBank/DDBJ whole genome shotgun (WGS) entry which is preliminary data.</text>
</comment>
<sequence>MSVGSESGIQWTSIDAPKTIPPRFRWIGWLVILGIFGALVTFALIEGDKIVRDVAGGVVRSGVVAALDLPDTQKVDVDLGGGLLVFQAITGKLDSVDVTVPDVAFGEAVGTLALTVTEVPLDPGKPVGTLTADVLIDEANLAKYAAYLSGVPLTSVVLADQFATVGADLAGVPVTVSLAPSVATGAVVFTPAAVTAGGVAASVEEIAAGPLAPLAAPMLASRPLCVAQYLPKALTVTGAAVTGKNLVITATGADVGLASLGTKGTCEPPVA</sequence>
<accession>A0ABV2QID3</accession>
<dbReference type="Proteomes" id="UP001549257">
    <property type="component" value="Unassembled WGS sequence"/>
</dbReference>
<keyword evidence="1" id="KW-0472">Membrane</keyword>
<evidence type="ECO:0000313" key="3">
    <source>
        <dbReference type="Proteomes" id="UP001549257"/>
    </source>
</evidence>
<keyword evidence="1" id="KW-0812">Transmembrane</keyword>
<dbReference type="Pfam" id="PF11209">
    <property type="entry name" value="LmeA"/>
    <property type="match status" value="1"/>
</dbReference>
<organism evidence="2 3">
    <name type="scientific">Conyzicola nivalis</name>
    <dbReference type="NCBI Taxonomy" id="1477021"/>
    <lineage>
        <taxon>Bacteria</taxon>
        <taxon>Bacillati</taxon>
        <taxon>Actinomycetota</taxon>
        <taxon>Actinomycetes</taxon>
        <taxon>Micrococcales</taxon>
        <taxon>Microbacteriaceae</taxon>
        <taxon>Conyzicola</taxon>
    </lineage>
</organism>
<evidence type="ECO:0000313" key="2">
    <source>
        <dbReference type="EMBL" id="MET4580804.1"/>
    </source>
</evidence>
<dbReference type="EMBL" id="JBEPSJ010000001">
    <property type="protein sequence ID" value="MET4580804.1"/>
    <property type="molecule type" value="Genomic_DNA"/>
</dbReference>
<keyword evidence="1" id="KW-1133">Transmembrane helix</keyword>
<dbReference type="InterPro" id="IPR021373">
    <property type="entry name" value="DUF2993"/>
</dbReference>
<feature type="transmembrane region" description="Helical" evidence="1">
    <location>
        <begin position="26"/>
        <end position="45"/>
    </location>
</feature>
<evidence type="ECO:0000256" key="1">
    <source>
        <dbReference type="SAM" id="Phobius"/>
    </source>
</evidence>
<evidence type="ECO:0008006" key="4">
    <source>
        <dbReference type="Google" id="ProtNLM"/>
    </source>
</evidence>
<proteinExistence type="predicted"/>
<protein>
    <recommendedName>
        <fullName evidence="4">DUF2993 domain-containing protein</fullName>
    </recommendedName>
</protein>
<name>A0ABV2QID3_9MICO</name>
<keyword evidence="3" id="KW-1185">Reference proteome</keyword>